<evidence type="ECO:0000256" key="1">
    <source>
        <dbReference type="ARBA" id="ARBA00004377"/>
    </source>
</evidence>
<keyword evidence="6" id="KW-0812">Transmembrane</keyword>
<dbReference type="Pfam" id="PF26002">
    <property type="entry name" value="Beta-barrel_AprE"/>
    <property type="match status" value="1"/>
</dbReference>
<evidence type="ECO:0000259" key="11">
    <source>
        <dbReference type="Pfam" id="PF25994"/>
    </source>
</evidence>
<keyword evidence="3 9" id="KW-0813">Transport</keyword>
<dbReference type="Gene3D" id="2.40.50.100">
    <property type="match status" value="1"/>
</dbReference>
<evidence type="ECO:0000256" key="7">
    <source>
        <dbReference type="ARBA" id="ARBA00022989"/>
    </source>
</evidence>
<organism evidence="13 14">
    <name type="scientific">Craurococcus roseus</name>
    <dbReference type="NCBI Taxonomy" id="77585"/>
    <lineage>
        <taxon>Bacteria</taxon>
        <taxon>Pseudomonadati</taxon>
        <taxon>Pseudomonadota</taxon>
        <taxon>Alphaproteobacteria</taxon>
        <taxon>Acetobacterales</taxon>
        <taxon>Acetobacteraceae</taxon>
        <taxon>Craurococcus</taxon>
    </lineage>
</organism>
<dbReference type="InterPro" id="IPR058982">
    <property type="entry name" value="Beta-barrel_AprE"/>
</dbReference>
<dbReference type="Proteomes" id="UP001501588">
    <property type="component" value="Unassembled WGS sequence"/>
</dbReference>
<evidence type="ECO:0000256" key="6">
    <source>
        <dbReference type="ARBA" id="ARBA00022692"/>
    </source>
</evidence>
<evidence type="ECO:0000259" key="12">
    <source>
        <dbReference type="Pfam" id="PF26002"/>
    </source>
</evidence>
<proteinExistence type="inferred from homology"/>
<dbReference type="NCBIfam" id="TIGR01843">
    <property type="entry name" value="type_I_hlyD"/>
    <property type="match status" value="1"/>
</dbReference>
<comment type="subcellular location">
    <subcellularLocation>
        <location evidence="1 9">Cell inner membrane</location>
        <topology evidence="1 9">Single-pass membrane protein</topology>
    </subcellularLocation>
</comment>
<evidence type="ECO:0000256" key="2">
    <source>
        <dbReference type="ARBA" id="ARBA00009477"/>
    </source>
</evidence>
<feature type="coiled-coil region" evidence="10">
    <location>
        <begin position="174"/>
        <end position="201"/>
    </location>
</feature>
<name>A0ABP3QIJ9_9PROT</name>
<keyword evidence="4 9" id="KW-1003">Cell membrane</keyword>
<comment type="caution">
    <text evidence="13">The sequence shown here is derived from an EMBL/GenBank/DDBJ whole genome shotgun (WGS) entry which is preliminary data.</text>
</comment>
<dbReference type="InterPro" id="IPR058781">
    <property type="entry name" value="HH_AprE-like"/>
</dbReference>
<feature type="domain" description="AprE-like beta-barrel" evidence="12">
    <location>
        <begin position="338"/>
        <end position="425"/>
    </location>
</feature>
<evidence type="ECO:0000256" key="3">
    <source>
        <dbReference type="ARBA" id="ARBA00022448"/>
    </source>
</evidence>
<dbReference type="Gene3D" id="2.40.30.170">
    <property type="match status" value="1"/>
</dbReference>
<keyword evidence="8" id="KW-0472">Membrane</keyword>
<keyword evidence="10" id="KW-0175">Coiled coil</keyword>
<keyword evidence="7" id="KW-1133">Transmembrane helix</keyword>
<dbReference type="PANTHER" id="PTHR30386">
    <property type="entry name" value="MEMBRANE FUSION SUBUNIT OF EMRAB-TOLC MULTIDRUG EFFLUX PUMP"/>
    <property type="match status" value="1"/>
</dbReference>
<reference evidence="14" key="1">
    <citation type="journal article" date="2019" name="Int. J. Syst. Evol. Microbiol.">
        <title>The Global Catalogue of Microorganisms (GCM) 10K type strain sequencing project: providing services to taxonomists for standard genome sequencing and annotation.</title>
        <authorList>
            <consortium name="The Broad Institute Genomics Platform"/>
            <consortium name="The Broad Institute Genome Sequencing Center for Infectious Disease"/>
            <person name="Wu L."/>
            <person name="Ma J."/>
        </authorList>
    </citation>
    <scope>NUCLEOTIDE SEQUENCE [LARGE SCALE GENOMIC DNA]</scope>
    <source>
        <strain evidence="14">JCM 9933</strain>
    </source>
</reference>
<comment type="similarity">
    <text evidence="2 9">Belongs to the membrane fusion protein (MFP) (TC 8.A.1) family.</text>
</comment>
<dbReference type="InterPro" id="IPR050739">
    <property type="entry name" value="MFP"/>
</dbReference>
<dbReference type="PRINTS" id="PR01490">
    <property type="entry name" value="RTXTOXIND"/>
</dbReference>
<accession>A0ABP3QIJ9</accession>
<sequence length="449" mass="48472">MTRAAAAMTAADMLEAEMEAALPAPSLRRIAAVSLLVLALGAGGLGGWAAVTPIERAVIGIGSLVAEGRRKTITLLEPGILRTLLVAEGERVAAGQPLLRLDTTQAEAASNQARAAYWAQAARAERLRAEQAEAREMRLPEGAEAAAGDPAIAGLMDAERRLFAARSAAFEGAIALQRTRIAQLQEQAAAMAAQREATATRLRAVREELAGVSRLLAQGYATRTRQWELQRAEADALGNLGQYRAQEAGSREQIAQAEFEMSNLRLNRQQEVARELQEAQALLADAQERLRGAADVLHRREVVAPEGGTVTDLKFFTPGSSIGAGQPVLDLVPLEDRLVAEARVALNDVELVRVGQPARLRLSAFRAQELPLLDGRVIYVSADRQTDPQGQAYFLARVEFDRASFAEHAGGVPLSAGMPVEAYLIGERRTALDYVLRPLRDSMRRSLRD</sequence>
<dbReference type="InterPro" id="IPR010129">
    <property type="entry name" value="T1SS_HlyD"/>
</dbReference>
<evidence type="ECO:0000256" key="10">
    <source>
        <dbReference type="SAM" id="Coils"/>
    </source>
</evidence>
<evidence type="ECO:0000256" key="5">
    <source>
        <dbReference type="ARBA" id="ARBA00022519"/>
    </source>
</evidence>
<keyword evidence="5 9" id="KW-0997">Cell inner membrane</keyword>
<protein>
    <recommendedName>
        <fullName evidence="9">Membrane fusion protein (MFP) family protein</fullName>
    </recommendedName>
</protein>
<evidence type="ECO:0000313" key="13">
    <source>
        <dbReference type="EMBL" id="GAA0589673.1"/>
    </source>
</evidence>
<evidence type="ECO:0000313" key="14">
    <source>
        <dbReference type="Proteomes" id="UP001501588"/>
    </source>
</evidence>
<dbReference type="RefSeq" id="WP_343896195.1">
    <property type="nucleotide sequence ID" value="NZ_BAAAFZ010000046.1"/>
</dbReference>
<dbReference type="EMBL" id="BAAAFZ010000046">
    <property type="protein sequence ID" value="GAA0589673.1"/>
    <property type="molecule type" value="Genomic_DNA"/>
</dbReference>
<dbReference type="PANTHER" id="PTHR30386:SF17">
    <property type="entry name" value="ALKALINE PROTEASE SECRETION PROTEIN APRE"/>
    <property type="match status" value="1"/>
</dbReference>
<dbReference type="Pfam" id="PF25994">
    <property type="entry name" value="HH_AprE"/>
    <property type="match status" value="1"/>
</dbReference>
<feature type="domain" description="AprE-like long alpha-helical hairpin" evidence="11">
    <location>
        <begin position="107"/>
        <end position="296"/>
    </location>
</feature>
<evidence type="ECO:0000256" key="4">
    <source>
        <dbReference type="ARBA" id="ARBA00022475"/>
    </source>
</evidence>
<evidence type="ECO:0000256" key="9">
    <source>
        <dbReference type="RuleBase" id="RU365093"/>
    </source>
</evidence>
<feature type="coiled-coil region" evidence="10">
    <location>
        <begin position="269"/>
        <end position="296"/>
    </location>
</feature>
<gene>
    <name evidence="13" type="ORF">GCM10009416_30310</name>
</gene>
<evidence type="ECO:0000256" key="8">
    <source>
        <dbReference type="ARBA" id="ARBA00023136"/>
    </source>
</evidence>
<keyword evidence="14" id="KW-1185">Reference proteome</keyword>